<sequence length="122" mass="13884">MAPGRGKIDWIYIDMHCQLINILMRVKIDESIYEIKLVKDGLVDERDEFNSSFSSSWLEHSFGHEGDEIAESLQVDQILQALSKELLEVEEDDKEEDPRQALLNSQLKSCSNTAISLAQTLS</sequence>
<comment type="caution">
    <text evidence="1">The sequence shown here is derived from an EMBL/GenBank/DDBJ whole genome shotgun (WGS) entry which is preliminary data.</text>
</comment>
<organism evidence="1 3">
    <name type="scientific">Psophocarpus tetragonolobus</name>
    <name type="common">Winged bean</name>
    <name type="synonym">Dolichos tetragonolobus</name>
    <dbReference type="NCBI Taxonomy" id="3891"/>
    <lineage>
        <taxon>Eukaryota</taxon>
        <taxon>Viridiplantae</taxon>
        <taxon>Streptophyta</taxon>
        <taxon>Embryophyta</taxon>
        <taxon>Tracheophyta</taxon>
        <taxon>Spermatophyta</taxon>
        <taxon>Magnoliopsida</taxon>
        <taxon>eudicotyledons</taxon>
        <taxon>Gunneridae</taxon>
        <taxon>Pentapetalae</taxon>
        <taxon>rosids</taxon>
        <taxon>fabids</taxon>
        <taxon>Fabales</taxon>
        <taxon>Fabaceae</taxon>
        <taxon>Papilionoideae</taxon>
        <taxon>50 kb inversion clade</taxon>
        <taxon>NPAAA clade</taxon>
        <taxon>indigoferoid/millettioid clade</taxon>
        <taxon>Phaseoleae</taxon>
        <taxon>Psophocarpus</taxon>
    </lineage>
</organism>
<name>A0AAN9S9N3_PSOTE</name>
<evidence type="ECO:0000313" key="1">
    <source>
        <dbReference type="EMBL" id="KAK7391871.1"/>
    </source>
</evidence>
<dbReference type="EMBL" id="JAYMYS010000005">
    <property type="protein sequence ID" value="KAK7391874.1"/>
    <property type="molecule type" value="Genomic_DNA"/>
</dbReference>
<dbReference type="AlphaFoldDB" id="A0AAN9S9N3"/>
<keyword evidence="3" id="KW-1185">Reference proteome</keyword>
<dbReference type="Proteomes" id="UP001386955">
    <property type="component" value="Unassembled WGS sequence"/>
</dbReference>
<gene>
    <name evidence="1" type="ORF">VNO78_20294</name>
    <name evidence="2" type="ORF">VNO78_20297</name>
</gene>
<dbReference type="EMBL" id="JAYMYS010000005">
    <property type="protein sequence ID" value="KAK7391871.1"/>
    <property type="molecule type" value="Genomic_DNA"/>
</dbReference>
<protein>
    <submittedName>
        <fullName evidence="1">Uncharacterized protein</fullName>
    </submittedName>
</protein>
<accession>A0AAN9S9N3</accession>
<reference evidence="1 3" key="1">
    <citation type="submission" date="2024-01" db="EMBL/GenBank/DDBJ databases">
        <title>The genomes of 5 underutilized Papilionoideae crops provide insights into root nodulation and disease resistanc.</title>
        <authorList>
            <person name="Jiang F."/>
        </authorList>
    </citation>
    <scope>NUCLEOTIDE SEQUENCE [LARGE SCALE GENOMIC DNA]</scope>
    <source>
        <strain evidence="1">DUOXIRENSHENG_FW03</strain>
        <tissue evidence="1">Leaves</tissue>
    </source>
</reference>
<evidence type="ECO:0000313" key="2">
    <source>
        <dbReference type="EMBL" id="KAK7391874.1"/>
    </source>
</evidence>
<proteinExistence type="predicted"/>
<evidence type="ECO:0000313" key="3">
    <source>
        <dbReference type="Proteomes" id="UP001386955"/>
    </source>
</evidence>